<reference evidence="13 14" key="1">
    <citation type="submission" date="2020-07" db="EMBL/GenBank/DDBJ databases">
        <authorList>
            <person name="Feng H."/>
        </authorList>
    </citation>
    <scope>NUCLEOTIDE SEQUENCE [LARGE SCALE GENOMIC DNA]</scope>
    <source>
        <strain evidence="14">s-10</strain>
    </source>
</reference>
<feature type="transmembrane region" description="Helical" evidence="12">
    <location>
        <begin position="112"/>
        <end position="135"/>
    </location>
</feature>
<dbReference type="HAMAP" id="MF_00287">
    <property type="entry name" value="BdbC"/>
    <property type="match status" value="1"/>
</dbReference>
<keyword evidence="10" id="KW-0143">Chaperone</keyword>
<organism evidence="13 14">
    <name type="scientific">Paenactinomyces guangxiensis</name>
    <dbReference type="NCBI Taxonomy" id="1490290"/>
    <lineage>
        <taxon>Bacteria</taxon>
        <taxon>Bacillati</taxon>
        <taxon>Bacillota</taxon>
        <taxon>Bacilli</taxon>
        <taxon>Bacillales</taxon>
        <taxon>Thermoactinomycetaceae</taxon>
        <taxon>Paenactinomyces</taxon>
    </lineage>
</organism>
<dbReference type="PANTHER" id="PTHR43469:SF1">
    <property type="entry name" value="SPBETA PROPHAGE-DERIVED DISULFIDE BOND FORMATION PROTEIN B"/>
    <property type="match status" value="1"/>
</dbReference>
<accession>A0A7W2A948</accession>
<protein>
    <submittedName>
        <fullName evidence="13">Disulfide bond formation protein B</fullName>
    </submittedName>
</protein>
<dbReference type="AlphaFoldDB" id="A0A7W2A948"/>
<dbReference type="InterPro" id="IPR003752">
    <property type="entry name" value="DiS_bond_form_DsbB/BdbC"/>
</dbReference>
<evidence type="ECO:0000256" key="3">
    <source>
        <dbReference type="ARBA" id="ARBA00022448"/>
    </source>
</evidence>
<dbReference type="Gene3D" id="1.20.1550.10">
    <property type="entry name" value="DsbB-like"/>
    <property type="match status" value="1"/>
</dbReference>
<feature type="transmembrane region" description="Helical" evidence="12">
    <location>
        <begin position="67"/>
        <end position="86"/>
    </location>
</feature>
<evidence type="ECO:0000256" key="4">
    <source>
        <dbReference type="ARBA" id="ARBA00022692"/>
    </source>
</evidence>
<dbReference type="Proteomes" id="UP000535491">
    <property type="component" value="Unassembled WGS sequence"/>
</dbReference>
<comment type="similarity">
    <text evidence="2">Belongs to the DsbB family. BdbC subfamily.</text>
</comment>
<keyword evidence="3" id="KW-0813">Transport</keyword>
<evidence type="ECO:0000256" key="6">
    <source>
        <dbReference type="ARBA" id="ARBA00022989"/>
    </source>
</evidence>
<name>A0A7W2A948_9BACL</name>
<feature type="transmembrane region" description="Helical" evidence="12">
    <location>
        <begin position="42"/>
        <end position="60"/>
    </location>
</feature>
<comment type="subcellular location">
    <subcellularLocation>
        <location evidence="1">Membrane</location>
        <topology evidence="1">Multi-pass membrane protein</topology>
    </subcellularLocation>
</comment>
<keyword evidence="8 12" id="KW-0472">Membrane</keyword>
<gene>
    <name evidence="13" type="ORF">H1191_09495</name>
</gene>
<dbReference type="NCBIfam" id="NF002849">
    <property type="entry name" value="PRK03113.1"/>
    <property type="match status" value="1"/>
</dbReference>
<dbReference type="SUPFAM" id="SSF158442">
    <property type="entry name" value="DsbB-like"/>
    <property type="match status" value="1"/>
</dbReference>
<evidence type="ECO:0000256" key="11">
    <source>
        <dbReference type="ARBA" id="ARBA00023284"/>
    </source>
</evidence>
<evidence type="ECO:0000256" key="1">
    <source>
        <dbReference type="ARBA" id="ARBA00004141"/>
    </source>
</evidence>
<evidence type="ECO:0000256" key="10">
    <source>
        <dbReference type="ARBA" id="ARBA00023186"/>
    </source>
</evidence>
<dbReference type="GO" id="GO:0006457">
    <property type="term" value="P:protein folding"/>
    <property type="evidence" value="ECO:0007669"/>
    <property type="project" value="InterPro"/>
</dbReference>
<evidence type="ECO:0000256" key="12">
    <source>
        <dbReference type="SAM" id="Phobius"/>
    </source>
</evidence>
<keyword evidence="11" id="KW-0676">Redox-active center</keyword>
<keyword evidence="6 12" id="KW-1133">Transmembrane helix</keyword>
<keyword evidence="7" id="KW-0560">Oxidoreductase</keyword>
<evidence type="ECO:0000313" key="14">
    <source>
        <dbReference type="Proteomes" id="UP000535491"/>
    </source>
</evidence>
<keyword evidence="9" id="KW-1015">Disulfide bond</keyword>
<sequence length="145" mass="16062">MIPANLFQQFGLYFAWVVSLLATGGSLYFSEVMGFIPCSLCWYQRILMYPLIILLGIASYRNDRAIIPYTLPLSIIGGGISLFHYLQQKVPGLASLAPCKTGVPCSGMYINWLGFITIPFLALVAFILISLFLWLGRNQNSGTQA</sequence>
<keyword evidence="4 12" id="KW-0812">Transmembrane</keyword>
<evidence type="ECO:0000256" key="8">
    <source>
        <dbReference type="ARBA" id="ARBA00023136"/>
    </source>
</evidence>
<keyword evidence="14" id="KW-1185">Reference proteome</keyword>
<dbReference type="PIRSF" id="PIRSF036659">
    <property type="entry name" value="BdbC"/>
    <property type="match status" value="1"/>
</dbReference>
<keyword evidence="5" id="KW-0249">Electron transport</keyword>
<dbReference type="InterPro" id="IPR023380">
    <property type="entry name" value="DsbB-like_sf"/>
</dbReference>
<dbReference type="InterPro" id="IPR012187">
    <property type="entry name" value="Disulphide_bond_form_BdbC"/>
</dbReference>
<evidence type="ECO:0000256" key="7">
    <source>
        <dbReference type="ARBA" id="ARBA00023002"/>
    </source>
</evidence>
<proteinExistence type="inferred from homology"/>
<dbReference type="RefSeq" id="WP_181751784.1">
    <property type="nucleotide sequence ID" value="NZ_JACEIQ010000008.1"/>
</dbReference>
<dbReference type="EMBL" id="JACEIQ010000008">
    <property type="protein sequence ID" value="MBA4494538.1"/>
    <property type="molecule type" value="Genomic_DNA"/>
</dbReference>
<comment type="caution">
    <text evidence="13">The sequence shown here is derived from an EMBL/GenBank/DDBJ whole genome shotgun (WGS) entry which is preliminary data.</text>
</comment>
<dbReference type="GO" id="GO:0016020">
    <property type="term" value="C:membrane"/>
    <property type="evidence" value="ECO:0007669"/>
    <property type="project" value="UniProtKB-SubCell"/>
</dbReference>
<feature type="transmembrane region" description="Helical" evidence="12">
    <location>
        <begin position="12"/>
        <end position="30"/>
    </location>
</feature>
<evidence type="ECO:0000256" key="5">
    <source>
        <dbReference type="ARBA" id="ARBA00022982"/>
    </source>
</evidence>
<dbReference type="PANTHER" id="PTHR43469">
    <property type="entry name" value="DISULFIDE FORMATION PROTEIN-RELATED"/>
    <property type="match status" value="1"/>
</dbReference>
<evidence type="ECO:0000256" key="2">
    <source>
        <dbReference type="ARBA" id="ARBA00007602"/>
    </source>
</evidence>
<evidence type="ECO:0000256" key="9">
    <source>
        <dbReference type="ARBA" id="ARBA00023157"/>
    </source>
</evidence>
<dbReference type="GO" id="GO:0015035">
    <property type="term" value="F:protein-disulfide reductase activity"/>
    <property type="evidence" value="ECO:0007669"/>
    <property type="project" value="InterPro"/>
</dbReference>
<dbReference type="Pfam" id="PF02600">
    <property type="entry name" value="DsbB"/>
    <property type="match status" value="1"/>
</dbReference>
<evidence type="ECO:0000313" key="13">
    <source>
        <dbReference type="EMBL" id="MBA4494538.1"/>
    </source>
</evidence>